<sequence length="170" mass="18891">MLCFHATQLQTVYLMALKLEVANVDAVIAIFLKTRAGDRCFLDWFILRGALLFAFSLEGHSEQLPVEEGVFPWFRYTPFVLPTPELNELCFHTVLCPARQRDPPLSFHIVFFIVSKVAPLLRKIGHGVRIQPPEPPGASRAISCHSQVIPGDKSPRVAEPNGAGKQSQAS</sequence>
<evidence type="ECO:0000313" key="3">
    <source>
        <dbReference type="Proteomes" id="UP001066276"/>
    </source>
</evidence>
<comment type="caution">
    <text evidence="2">The sequence shown here is derived from an EMBL/GenBank/DDBJ whole genome shotgun (WGS) entry which is preliminary data.</text>
</comment>
<keyword evidence="3" id="KW-1185">Reference proteome</keyword>
<proteinExistence type="predicted"/>
<feature type="region of interest" description="Disordered" evidence="1">
    <location>
        <begin position="132"/>
        <end position="170"/>
    </location>
</feature>
<reference evidence="2" key="1">
    <citation type="journal article" date="2022" name="bioRxiv">
        <title>Sequencing and chromosome-scale assembly of the giantPleurodeles waltlgenome.</title>
        <authorList>
            <person name="Brown T."/>
            <person name="Elewa A."/>
            <person name="Iarovenko S."/>
            <person name="Subramanian E."/>
            <person name="Araus A.J."/>
            <person name="Petzold A."/>
            <person name="Susuki M."/>
            <person name="Suzuki K.-i.T."/>
            <person name="Hayashi T."/>
            <person name="Toyoda A."/>
            <person name="Oliveira C."/>
            <person name="Osipova E."/>
            <person name="Leigh N.D."/>
            <person name="Simon A."/>
            <person name="Yun M.H."/>
        </authorList>
    </citation>
    <scope>NUCLEOTIDE SEQUENCE</scope>
    <source>
        <strain evidence="2">20211129_DDA</strain>
        <tissue evidence="2">Liver</tissue>
    </source>
</reference>
<protein>
    <submittedName>
        <fullName evidence="2">Uncharacterized protein</fullName>
    </submittedName>
</protein>
<dbReference type="EMBL" id="JANPWB010000013">
    <property type="protein sequence ID" value="KAJ1105478.1"/>
    <property type="molecule type" value="Genomic_DNA"/>
</dbReference>
<accession>A0AAV7MWZ4</accession>
<dbReference type="Proteomes" id="UP001066276">
    <property type="component" value="Chromosome 9"/>
</dbReference>
<name>A0AAV7MWZ4_PLEWA</name>
<dbReference type="AlphaFoldDB" id="A0AAV7MWZ4"/>
<gene>
    <name evidence="2" type="ORF">NDU88_002884</name>
</gene>
<evidence type="ECO:0000256" key="1">
    <source>
        <dbReference type="SAM" id="MobiDB-lite"/>
    </source>
</evidence>
<evidence type="ECO:0000313" key="2">
    <source>
        <dbReference type="EMBL" id="KAJ1105478.1"/>
    </source>
</evidence>
<organism evidence="2 3">
    <name type="scientific">Pleurodeles waltl</name>
    <name type="common">Iberian ribbed newt</name>
    <dbReference type="NCBI Taxonomy" id="8319"/>
    <lineage>
        <taxon>Eukaryota</taxon>
        <taxon>Metazoa</taxon>
        <taxon>Chordata</taxon>
        <taxon>Craniata</taxon>
        <taxon>Vertebrata</taxon>
        <taxon>Euteleostomi</taxon>
        <taxon>Amphibia</taxon>
        <taxon>Batrachia</taxon>
        <taxon>Caudata</taxon>
        <taxon>Salamandroidea</taxon>
        <taxon>Salamandridae</taxon>
        <taxon>Pleurodelinae</taxon>
        <taxon>Pleurodeles</taxon>
    </lineage>
</organism>